<evidence type="ECO:0000256" key="1">
    <source>
        <dbReference type="SAM" id="Coils"/>
    </source>
</evidence>
<reference evidence="3 4" key="1">
    <citation type="submission" date="2017-05" db="EMBL/GenBank/DDBJ databases">
        <title>Vagococcus spp. assemblies.</title>
        <authorList>
            <person name="Gulvik C.A."/>
        </authorList>
    </citation>
    <scope>NUCLEOTIDE SEQUENCE [LARGE SCALE GENOMIC DNA]</scope>
    <source>
        <strain evidence="3 4">SS1714</strain>
    </source>
</reference>
<dbReference type="OrthoDB" id="2199886at2"/>
<feature type="transmembrane region" description="Helical" evidence="2">
    <location>
        <begin position="48"/>
        <end position="65"/>
    </location>
</feature>
<keyword evidence="4" id="KW-1185">Reference proteome</keyword>
<evidence type="ECO:0000256" key="2">
    <source>
        <dbReference type="SAM" id="Phobius"/>
    </source>
</evidence>
<evidence type="ECO:0000313" key="4">
    <source>
        <dbReference type="Proteomes" id="UP000288028"/>
    </source>
</evidence>
<protein>
    <recommendedName>
        <fullName evidence="5">Cell division protein FtsL</fullName>
    </recommendedName>
</protein>
<evidence type="ECO:0008006" key="5">
    <source>
        <dbReference type="Google" id="ProtNLM"/>
    </source>
</evidence>
<dbReference type="AlphaFoldDB" id="A0A430B930"/>
<organism evidence="3 4">
    <name type="scientific">Vagococcus carniphilus</name>
    <dbReference type="NCBI Taxonomy" id="218144"/>
    <lineage>
        <taxon>Bacteria</taxon>
        <taxon>Bacillati</taxon>
        <taxon>Bacillota</taxon>
        <taxon>Bacilli</taxon>
        <taxon>Lactobacillales</taxon>
        <taxon>Enterococcaceae</taxon>
        <taxon>Vagococcus</taxon>
    </lineage>
</organism>
<feature type="coiled-coil region" evidence="1">
    <location>
        <begin position="71"/>
        <end position="105"/>
    </location>
</feature>
<accession>A0A430B930</accession>
<keyword evidence="2" id="KW-0472">Membrane</keyword>
<gene>
    <name evidence="3" type="ORF">CBF28_01360</name>
</gene>
<comment type="caution">
    <text evidence="3">The sequence shown here is derived from an EMBL/GenBank/DDBJ whole genome shotgun (WGS) entry which is preliminary data.</text>
</comment>
<dbReference type="GeneID" id="95579778"/>
<sequence length="128" mass="14858">MSLAEKKEEQLYDYSQNLPSVEERRLKEPVPFVVPQSKLKKVSKLEKIVFCAFVVTFLFLSIATIKMTTAINREEEAITTVQQEMNASKNSIEKLEQEKNELLRADRVKGIAEKSEIELREDNIRKIK</sequence>
<keyword evidence="1" id="KW-0175">Coiled coil</keyword>
<keyword evidence="2" id="KW-1133">Transmembrane helix</keyword>
<name>A0A430B930_9ENTE</name>
<dbReference type="RefSeq" id="WP_126791114.1">
    <property type="nucleotide sequence ID" value="NZ_CP060720.1"/>
</dbReference>
<keyword evidence="2" id="KW-0812">Transmembrane</keyword>
<dbReference type="Proteomes" id="UP000288028">
    <property type="component" value="Unassembled WGS sequence"/>
</dbReference>
<evidence type="ECO:0000313" key="3">
    <source>
        <dbReference type="EMBL" id="RSU16864.1"/>
    </source>
</evidence>
<proteinExistence type="predicted"/>
<dbReference type="EMBL" id="NGKB01000001">
    <property type="protein sequence ID" value="RSU16864.1"/>
    <property type="molecule type" value="Genomic_DNA"/>
</dbReference>